<evidence type="ECO:0000256" key="3">
    <source>
        <dbReference type="ARBA" id="ARBA00022525"/>
    </source>
</evidence>
<dbReference type="GO" id="GO:0016755">
    <property type="term" value="F:aminoacyltransferase activity"/>
    <property type="evidence" value="ECO:0007669"/>
    <property type="project" value="InterPro"/>
</dbReference>
<dbReference type="PANTHER" id="PTHR44329:SF214">
    <property type="entry name" value="PROTEIN KINASE DOMAIN-CONTAINING PROTEIN"/>
    <property type="match status" value="1"/>
</dbReference>
<dbReference type="AlphaFoldDB" id="A0AAD5M254"/>
<dbReference type="Gene3D" id="1.10.239.10">
    <property type="entry name" value="Elicitin domain"/>
    <property type="match status" value="1"/>
</dbReference>
<evidence type="ECO:0000313" key="9">
    <source>
        <dbReference type="Proteomes" id="UP001209570"/>
    </source>
</evidence>
<dbReference type="SMART" id="SM00220">
    <property type="entry name" value="S_TKc"/>
    <property type="match status" value="1"/>
</dbReference>
<evidence type="ECO:0000259" key="7">
    <source>
        <dbReference type="PROSITE" id="PS50011"/>
    </source>
</evidence>
<evidence type="ECO:0000313" key="8">
    <source>
        <dbReference type="EMBL" id="KAJ0392652.1"/>
    </source>
</evidence>
<dbReference type="GO" id="GO:0005576">
    <property type="term" value="C:extracellular region"/>
    <property type="evidence" value="ECO:0007669"/>
    <property type="project" value="UniProtKB-SubCell"/>
</dbReference>
<gene>
    <name evidence="8" type="ORF">P43SY_001050</name>
</gene>
<dbReference type="InterPro" id="IPR051681">
    <property type="entry name" value="Ser/Thr_Kinases-Pseudokinases"/>
</dbReference>
<name>A0AAD5M254_PYTIN</name>
<dbReference type="PANTHER" id="PTHR44329">
    <property type="entry name" value="SERINE/THREONINE-PROTEIN KINASE TNNI3K-RELATED"/>
    <property type="match status" value="1"/>
</dbReference>
<dbReference type="EMBL" id="JAKCXM010000595">
    <property type="protein sequence ID" value="KAJ0392652.1"/>
    <property type="molecule type" value="Genomic_DNA"/>
</dbReference>
<keyword evidence="6" id="KW-0812">Transmembrane</keyword>
<keyword evidence="6" id="KW-1133">Transmembrane helix</keyword>
<dbReference type="Pfam" id="PF00964">
    <property type="entry name" value="Elicitin"/>
    <property type="match status" value="1"/>
</dbReference>
<evidence type="ECO:0000256" key="4">
    <source>
        <dbReference type="ARBA" id="ARBA00022978"/>
    </source>
</evidence>
<sequence length="850" mass="93987">MTPWRVVSAIWLIAAAAPLAVTYRIVDDRLRLEWYINEPRITYLDVVVASAPTAKLSQAPWTDHLWPRYLDGINHRWRSPHEPSPAEKYATAFGLDVEQFTASLSATSGVESAANGSSCSRHADCGGRMACGRRAGAAKGWCHDPYIGLGDAWALASVELEEPRCAVTKNGVTFHVPDIKALISQLYHNRDLTNLPRREFSWRELLRFGVDNRMACDGGEITHPIFGRTGSCVNVDPSLFFTGIATVLGKLDSPVLVRFSNTPHYYPLRGYRIRRAEVLTSNDTKSLYPELPMEPAEFIVVVDMELDWMLNSVHGSDGEDTAMTSLFSLIVRLLGTRLISTGVWLGSSKIFHPVSFEVVLPSPEPSGDLLGLSSRDVLGLLDASLDGCPTPESAPRICNRIPYNLALRRKSAQVERCEAVAAYQFSTPRALSTAQLVVMCRNQDCQAVMDELRRIHFTTCKFENGVDFSVELEQYYSTCIRYTYSPADPTPWAMTRRKLLAKYGVSTTATKSQPSLYSSASSVVSLWNDSALLRFHIPVGSIQDVRLLGVGGCAVVYLVRLRDRQLAASKRLPPHRKHDADAQQQLVDEIKLNAALQHPNIVAFIGASWTTRTDLQIVFEYVSGGDLRTFLECTTRTPWSRWKLLVALDVAHALVYLHTQQPTALVHRDLKSRNILLSPPSRRAKLCDFGVSRPQSIEHSMTTGVGTSRWLAPEVILGGGDYDAACDIYSFGVVLTELDTHEIPFSDVRGPEGTLLPDVAILRMVAQDGLQPSVSPSCPEALAALASECMAHDAGERPTASQRNMNQSATLAIVALVLSLIAMVLSLIALYRHCTRPNPEDYRRKVEVDV</sequence>
<evidence type="ECO:0000256" key="1">
    <source>
        <dbReference type="ARBA" id="ARBA00004613"/>
    </source>
</evidence>
<dbReference type="SUPFAM" id="SSF48647">
    <property type="entry name" value="Fungal elicitin"/>
    <property type="match status" value="1"/>
</dbReference>
<dbReference type="Gene3D" id="1.10.510.10">
    <property type="entry name" value="Transferase(Phosphotransferase) domain 1"/>
    <property type="match status" value="1"/>
</dbReference>
<keyword evidence="5" id="KW-1015">Disulfide bond</keyword>
<dbReference type="InterPro" id="IPR032048">
    <property type="entry name" value="TGase_elicitor"/>
</dbReference>
<comment type="caution">
    <text evidence="8">The sequence shown here is derived from an EMBL/GenBank/DDBJ whole genome shotgun (WGS) entry which is preliminary data.</text>
</comment>
<evidence type="ECO:0000256" key="6">
    <source>
        <dbReference type="SAM" id="Phobius"/>
    </source>
</evidence>
<dbReference type="PROSITE" id="PS00108">
    <property type="entry name" value="PROTEIN_KINASE_ST"/>
    <property type="match status" value="1"/>
</dbReference>
<accession>A0AAD5M254</accession>
<reference evidence="8" key="1">
    <citation type="submission" date="2021-12" db="EMBL/GenBank/DDBJ databases">
        <title>Prjna785345.</title>
        <authorList>
            <person name="Rujirawat T."/>
            <person name="Krajaejun T."/>
        </authorList>
    </citation>
    <scope>NUCLEOTIDE SEQUENCE</scope>
    <source>
        <strain evidence="8">Pi057C3</strain>
    </source>
</reference>
<dbReference type="InterPro" id="IPR036470">
    <property type="entry name" value="Elicitin_sf"/>
</dbReference>
<protein>
    <recommendedName>
        <fullName evidence="7">Protein kinase domain-containing protein</fullName>
    </recommendedName>
</protein>
<dbReference type="SUPFAM" id="SSF56112">
    <property type="entry name" value="Protein kinase-like (PK-like)"/>
    <property type="match status" value="1"/>
</dbReference>
<dbReference type="InterPro" id="IPR011009">
    <property type="entry name" value="Kinase-like_dom_sf"/>
</dbReference>
<evidence type="ECO:0000256" key="5">
    <source>
        <dbReference type="ARBA" id="ARBA00023157"/>
    </source>
</evidence>
<evidence type="ECO:0000256" key="2">
    <source>
        <dbReference type="ARBA" id="ARBA00009544"/>
    </source>
</evidence>
<comment type="subcellular location">
    <subcellularLocation>
        <location evidence="1">Secreted</location>
    </subcellularLocation>
</comment>
<dbReference type="PROSITE" id="PS50011">
    <property type="entry name" value="PROTEIN_KINASE_DOM"/>
    <property type="match status" value="1"/>
</dbReference>
<feature type="transmembrane region" description="Helical" evidence="6">
    <location>
        <begin position="809"/>
        <end position="831"/>
    </location>
</feature>
<keyword evidence="6" id="KW-0472">Membrane</keyword>
<proteinExistence type="inferred from homology"/>
<dbReference type="Gene3D" id="3.30.40.240">
    <property type="entry name" value="Transglutaminase elicitor, body domain"/>
    <property type="match status" value="1"/>
</dbReference>
<dbReference type="GO" id="GO:0004674">
    <property type="term" value="F:protein serine/threonine kinase activity"/>
    <property type="evidence" value="ECO:0007669"/>
    <property type="project" value="TreeGrafter"/>
</dbReference>
<dbReference type="GO" id="GO:0052040">
    <property type="term" value="P:symbiont-mediated perturbation of host programmed cell death"/>
    <property type="evidence" value="ECO:0007669"/>
    <property type="project" value="UniProtKB-KW"/>
</dbReference>
<comment type="similarity">
    <text evidence="2">Belongs to the elicitin family.</text>
</comment>
<dbReference type="InterPro" id="IPR008271">
    <property type="entry name" value="Ser/Thr_kinase_AS"/>
</dbReference>
<dbReference type="Proteomes" id="UP001209570">
    <property type="component" value="Unassembled WGS sequence"/>
</dbReference>
<organism evidence="8 9">
    <name type="scientific">Pythium insidiosum</name>
    <name type="common">Pythiosis disease agent</name>
    <dbReference type="NCBI Taxonomy" id="114742"/>
    <lineage>
        <taxon>Eukaryota</taxon>
        <taxon>Sar</taxon>
        <taxon>Stramenopiles</taxon>
        <taxon>Oomycota</taxon>
        <taxon>Peronosporomycetes</taxon>
        <taxon>Pythiales</taxon>
        <taxon>Pythiaceae</taxon>
        <taxon>Pythium</taxon>
    </lineage>
</organism>
<dbReference type="GO" id="GO:0005524">
    <property type="term" value="F:ATP binding"/>
    <property type="evidence" value="ECO:0007669"/>
    <property type="project" value="InterPro"/>
</dbReference>
<keyword evidence="9" id="KW-1185">Reference proteome</keyword>
<feature type="domain" description="Protein kinase" evidence="7">
    <location>
        <begin position="542"/>
        <end position="811"/>
    </location>
</feature>
<dbReference type="InterPro" id="IPR002200">
    <property type="entry name" value="Elicitin"/>
</dbReference>
<dbReference type="Pfam" id="PF16683">
    <property type="entry name" value="TGase_elicitor"/>
    <property type="match status" value="1"/>
</dbReference>
<keyword evidence="3" id="KW-0964">Secreted</keyword>
<dbReference type="InterPro" id="IPR000719">
    <property type="entry name" value="Prot_kinase_dom"/>
</dbReference>
<keyword evidence="4" id="KW-0928">Hypersensitive response elicitation</keyword>
<dbReference type="Pfam" id="PF00069">
    <property type="entry name" value="Pkinase"/>
    <property type="match status" value="1"/>
</dbReference>